<sequence>MTYLEKATELYRMVNGGQLMEAFEKFYHTDVVMQELGEEPRVGKDTNRQHELNFLGMVKEFHGAGVIGITSNEAEQKTMVECWMELTFQDGNRVKIEQIASQTWNGEHIIKEVFYHK</sequence>
<dbReference type="PANTHER" id="PTHR34003">
    <property type="entry name" value="BLL2395 PROTEIN"/>
    <property type="match status" value="1"/>
</dbReference>
<accession>A0A1I1NUG4</accession>
<dbReference type="SUPFAM" id="SSF54427">
    <property type="entry name" value="NTF2-like"/>
    <property type="match status" value="1"/>
</dbReference>
<name>A0A1I1NUG4_9BACT</name>
<keyword evidence="2" id="KW-1185">Reference proteome</keyword>
<reference evidence="1 2" key="1">
    <citation type="submission" date="2016-10" db="EMBL/GenBank/DDBJ databases">
        <authorList>
            <person name="de Groot N.N."/>
        </authorList>
    </citation>
    <scope>NUCLEOTIDE SEQUENCE [LARGE SCALE GENOMIC DNA]</scope>
    <source>
        <strain evidence="1 2">DSM 6793</strain>
    </source>
</reference>
<dbReference type="RefSeq" id="WP_091516750.1">
    <property type="nucleotide sequence ID" value="NZ_FOLE01000017.1"/>
</dbReference>
<dbReference type="STRING" id="927664.SAMN05421780_11714"/>
<dbReference type="InterPro" id="IPR032710">
    <property type="entry name" value="NTF2-like_dom_sf"/>
</dbReference>
<gene>
    <name evidence="1" type="ORF">SAMN05421780_11714</name>
</gene>
<protein>
    <recommendedName>
        <fullName evidence="3">SnoaL-like domain-containing protein</fullName>
    </recommendedName>
</protein>
<dbReference type="Gene3D" id="3.10.450.50">
    <property type="match status" value="1"/>
</dbReference>
<dbReference type="OrthoDB" id="336094at2"/>
<evidence type="ECO:0008006" key="3">
    <source>
        <dbReference type="Google" id="ProtNLM"/>
    </source>
</evidence>
<dbReference type="Proteomes" id="UP000199514">
    <property type="component" value="Unassembled WGS sequence"/>
</dbReference>
<dbReference type="AlphaFoldDB" id="A0A1I1NUG4"/>
<evidence type="ECO:0000313" key="1">
    <source>
        <dbReference type="EMBL" id="SFC99148.1"/>
    </source>
</evidence>
<dbReference type="EMBL" id="FOLE01000017">
    <property type="protein sequence ID" value="SFC99148.1"/>
    <property type="molecule type" value="Genomic_DNA"/>
</dbReference>
<organism evidence="1 2">
    <name type="scientific">Flexibacter flexilis DSM 6793</name>
    <dbReference type="NCBI Taxonomy" id="927664"/>
    <lineage>
        <taxon>Bacteria</taxon>
        <taxon>Pseudomonadati</taxon>
        <taxon>Bacteroidota</taxon>
        <taxon>Cytophagia</taxon>
        <taxon>Cytophagales</taxon>
        <taxon>Flexibacteraceae</taxon>
        <taxon>Flexibacter</taxon>
    </lineage>
</organism>
<dbReference type="PANTHER" id="PTHR34003:SF2">
    <property type="entry name" value="SNOAL-LIKE DOMAIN-CONTAINING PROTEIN"/>
    <property type="match status" value="1"/>
</dbReference>
<evidence type="ECO:0000313" key="2">
    <source>
        <dbReference type="Proteomes" id="UP000199514"/>
    </source>
</evidence>
<proteinExistence type="predicted"/>